<evidence type="ECO:0000256" key="12">
    <source>
        <dbReference type="ARBA" id="ARBA00023242"/>
    </source>
</evidence>
<evidence type="ECO:0000256" key="6">
    <source>
        <dbReference type="ARBA" id="ARBA00022723"/>
    </source>
</evidence>
<dbReference type="Gene3D" id="3.30.40.10">
    <property type="entry name" value="Zinc/RING finger domain, C3HC4 (zinc finger)"/>
    <property type="match status" value="1"/>
</dbReference>
<proteinExistence type="inferred from homology"/>
<accession>A0A9P1MYJ2</accession>
<dbReference type="SMART" id="SM00184">
    <property type="entry name" value="RING"/>
    <property type="match status" value="1"/>
</dbReference>
<evidence type="ECO:0000256" key="15">
    <source>
        <dbReference type="SAM" id="Coils"/>
    </source>
</evidence>
<comment type="subcellular location">
    <subcellularLocation>
        <location evidence="2 14">Nucleus</location>
    </subcellularLocation>
</comment>
<dbReference type="GO" id="GO:0061630">
    <property type="term" value="F:ubiquitin protein ligase activity"/>
    <property type="evidence" value="ECO:0007669"/>
    <property type="project" value="UniProtKB-EC"/>
</dbReference>
<dbReference type="AlphaFoldDB" id="A0A9P1MYJ2"/>
<dbReference type="PANTHER" id="PTHR23163:SF0">
    <property type="entry name" value="E3 UBIQUITIN-PROTEIN LIGASE BRE1"/>
    <property type="match status" value="1"/>
</dbReference>
<evidence type="ECO:0000256" key="2">
    <source>
        <dbReference type="ARBA" id="ARBA00004123"/>
    </source>
</evidence>
<dbReference type="GO" id="GO:0005634">
    <property type="term" value="C:nucleus"/>
    <property type="evidence" value="ECO:0007669"/>
    <property type="project" value="UniProtKB-SubCell"/>
</dbReference>
<keyword evidence="6 14" id="KW-0479">Metal-binding</keyword>
<feature type="compositionally biased region" description="Low complexity" evidence="16">
    <location>
        <begin position="333"/>
        <end position="351"/>
    </location>
</feature>
<evidence type="ECO:0000259" key="17">
    <source>
        <dbReference type="PROSITE" id="PS50089"/>
    </source>
</evidence>
<dbReference type="GO" id="GO:0006325">
    <property type="term" value="P:chromatin organization"/>
    <property type="evidence" value="ECO:0007669"/>
    <property type="project" value="UniProtKB-KW"/>
</dbReference>
<feature type="domain" description="RING-type" evidence="17">
    <location>
        <begin position="862"/>
        <end position="901"/>
    </location>
</feature>
<keyword evidence="10 14" id="KW-0156">Chromatin regulator</keyword>
<dbReference type="InterPro" id="IPR017907">
    <property type="entry name" value="Znf_RING_CS"/>
</dbReference>
<feature type="coiled-coil region" evidence="15">
    <location>
        <begin position="599"/>
        <end position="698"/>
    </location>
</feature>
<keyword evidence="5 14" id="KW-0808">Transferase</keyword>
<evidence type="ECO:0000256" key="5">
    <source>
        <dbReference type="ARBA" id="ARBA00022679"/>
    </source>
</evidence>
<comment type="similarity">
    <text evidence="4 14">Belongs to the BRE1 family.</text>
</comment>
<evidence type="ECO:0000313" key="19">
    <source>
        <dbReference type="Proteomes" id="UP001152747"/>
    </source>
</evidence>
<feature type="region of interest" description="Disordered" evidence="16">
    <location>
        <begin position="333"/>
        <end position="366"/>
    </location>
</feature>
<dbReference type="EMBL" id="CANHGI010000003">
    <property type="protein sequence ID" value="CAI5444984.1"/>
    <property type="molecule type" value="Genomic_DNA"/>
</dbReference>
<gene>
    <name evidence="18" type="ORF">CAMP_LOCUS7621</name>
</gene>
<name>A0A9P1MYJ2_9PELO</name>
<comment type="pathway">
    <text evidence="3 14">Protein modification; protein ubiquitination.</text>
</comment>
<protein>
    <recommendedName>
        <fullName evidence="14">E3 ubiquitin protein ligase</fullName>
        <ecNumber evidence="14">2.3.2.27</ecNumber>
    </recommendedName>
</protein>
<reference evidence="18" key="1">
    <citation type="submission" date="2022-11" db="EMBL/GenBank/DDBJ databases">
        <authorList>
            <person name="Kikuchi T."/>
        </authorList>
    </citation>
    <scope>NUCLEOTIDE SEQUENCE</scope>
    <source>
        <strain evidence="18">PS1010</strain>
    </source>
</reference>
<evidence type="ECO:0000256" key="8">
    <source>
        <dbReference type="ARBA" id="ARBA00022786"/>
    </source>
</evidence>
<dbReference type="OrthoDB" id="10266039at2759"/>
<evidence type="ECO:0000313" key="18">
    <source>
        <dbReference type="EMBL" id="CAI5444984.1"/>
    </source>
</evidence>
<dbReference type="EC" id="2.3.2.27" evidence="14"/>
<evidence type="ECO:0000256" key="3">
    <source>
        <dbReference type="ARBA" id="ARBA00004906"/>
    </source>
</evidence>
<dbReference type="InterPro" id="IPR013083">
    <property type="entry name" value="Znf_RING/FYVE/PHD"/>
</dbReference>
<feature type="coiled-coil region" evidence="15">
    <location>
        <begin position="106"/>
        <end position="140"/>
    </location>
</feature>
<dbReference type="SUPFAM" id="SSF57850">
    <property type="entry name" value="RING/U-box"/>
    <property type="match status" value="1"/>
</dbReference>
<keyword evidence="12 14" id="KW-0539">Nucleus</keyword>
<feature type="coiled-coil region" evidence="15">
    <location>
        <begin position="769"/>
        <end position="838"/>
    </location>
</feature>
<dbReference type="InterPro" id="IPR058642">
    <property type="entry name" value="BRE1A/B-like_dom"/>
</dbReference>
<keyword evidence="19" id="KW-1185">Reference proteome</keyword>
<evidence type="ECO:0000256" key="10">
    <source>
        <dbReference type="ARBA" id="ARBA00022853"/>
    </source>
</evidence>
<sequence length="914" mass="106261">MAINRLKVGRPTKKVGRRLVGPQKVSRRLVAPGEVGQRLVAPRKQKKRVFCGLKMGKRLNDGSDGDESQDSNDAGLKRRKITFESVRLPAVSGVNDINNRSINYKAAKLAQQVKYKNMKIAELERENERLKRRQETDEENFYKIHRIGLDMESQVYNAMRSEIDSLVKLEGEDENLGTMDLLQLDSEQLEKQFGKQGERIIKFLQLLTQSRQKRVERQKTFSKKLIAFIENDPSTSAETATSELATFNQQISEENVKLIAENTRLQHENTQNRSKLRQKQDECEILQNKQEEILRELEDAKYETDKMMRTANKYETRLCSLAVELKTATENMASGKAAGNSPSSSGPPAKKMNGGGTHSNGSPGTVIDTVEVETIRVERDEQAELANRRLQEIVDLNTRIQKLSSEIVKLKAINESAISSERIYNSEEYKNLKAYYSLCVMELEKKSKTLIDVIEERDRMRMVVQNRLAADRENQEKAQLKTMEVNEKTSKEYQSLKHDYDILRTEFEQTIVQNNHSLADAKQQDIRPIMSSLKTQNHVLKQEVAKYKKKWRDSVNNYSKTQREYDLLKKKMDNSLVLALDEFNKDDTLQSPEQSNEDAECSRNELIRLRSENEVMRKEMRAHGNADRAEKQRFFEKEFQSNMSQKLAELERLRKDNERYDSVEKVLSEELESIGQALEELQEQNGLLISEKRAKEDQVLKLMNERILERSKNQKLHDENKTLIKMRSAEEATNTLLNYELKTLRSEIEAHTKNWEFKTMENSKMTIALENNRKKLQDLGNSRDDLQIRYEKHESQLKHIQELLSQKASQLEAISHKKNRLEEESNLLRKKYERIQKSEKYGGSTDAVLVEENRQLKEILTCPSCKTKPKDCIMIKCHHFFCESCIKTRYDTRQRKCPKCNSGFGANDFHRVFF</sequence>
<evidence type="ECO:0000256" key="4">
    <source>
        <dbReference type="ARBA" id="ARBA00005555"/>
    </source>
</evidence>
<keyword evidence="8 14" id="KW-0833">Ubl conjugation pathway</keyword>
<dbReference type="Pfam" id="PF00097">
    <property type="entry name" value="zf-C3HC4"/>
    <property type="match status" value="1"/>
</dbReference>
<evidence type="ECO:0000256" key="7">
    <source>
        <dbReference type="ARBA" id="ARBA00022771"/>
    </source>
</evidence>
<comment type="catalytic activity">
    <reaction evidence="1 14">
        <text>S-ubiquitinyl-[E2 ubiquitin-conjugating enzyme]-L-cysteine + [acceptor protein]-L-lysine = [E2 ubiquitin-conjugating enzyme]-L-cysteine + N(6)-ubiquitinyl-[acceptor protein]-L-lysine.</text>
        <dbReference type="EC" id="2.3.2.27"/>
    </reaction>
</comment>
<evidence type="ECO:0000256" key="1">
    <source>
        <dbReference type="ARBA" id="ARBA00000900"/>
    </source>
</evidence>
<dbReference type="GO" id="GO:0016567">
    <property type="term" value="P:protein ubiquitination"/>
    <property type="evidence" value="ECO:0007669"/>
    <property type="project" value="UniProtKB-UniRule"/>
</dbReference>
<dbReference type="InterPro" id="IPR018957">
    <property type="entry name" value="Znf_C3HC4_RING-type"/>
</dbReference>
<dbReference type="Proteomes" id="UP001152747">
    <property type="component" value="Unassembled WGS sequence"/>
</dbReference>
<feature type="coiled-coil region" evidence="15">
    <location>
        <begin position="248"/>
        <end position="303"/>
    </location>
</feature>
<dbReference type="InterPro" id="IPR001841">
    <property type="entry name" value="Znf_RING"/>
</dbReference>
<evidence type="ECO:0000256" key="9">
    <source>
        <dbReference type="ARBA" id="ARBA00022833"/>
    </source>
</evidence>
<evidence type="ECO:0000256" key="11">
    <source>
        <dbReference type="ARBA" id="ARBA00023054"/>
    </source>
</evidence>
<dbReference type="GO" id="GO:0033503">
    <property type="term" value="C:HULC complex"/>
    <property type="evidence" value="ECO:0007669"/>
    <property type="project" value="TreeGrafter"/>
</dbReference>
<keyword evidence="9 14" id="KW-0862">Zinc</keyword>
<dbReference type="InterPro" id="IPR013956">
    <property type="entry name" value="E3_ubiquit_lig_Bre1"/>
</dbReference>
<dbReference type="GO" id="GO:0008270">
    <property type="term" value="F:zinc ion binding"/>
    <property type="evidence" value="ECO:0007669"/>
    <property type="project" value="UniProtKB-KW"/>
</dbReference>
<keyword evidence="7 13" id="KW-0863">Zinc-finger</keyword>
<comment type="caution">
    <text evidence="18">The sequence shown here is derived from an EMBL/GenBank/DDBJ whole genome shotgun (WGS) entry which is preliminary data.</text>
</comment>
<evidence type="ECO:0000256" key="16">
    <source>
        <dbReference type="SAM" id="MobiDB-lite"/>
    </source>
</evidence>
<keyword evidence="11 14" id="KW-0175">Coiled coil</keyword>
<evidence type="ECO:0000256" key="13">
    <source>
        <dbReference type="PROSITE-ProRule" id="PRU00175"/>
    </source>
</evidence>
<evidence type="ECO:0000256" key="14">
    <source>
        <dbReference type="RuleBase" id="RU365038"/>
    </source>
</evidence>
<dbReference type="PROSITE" id="PS00518">
    <property type="entry name" value="ZF_RING_1"/>
    <property type="match status" value="1"/>
</dbReference>
<organism evidence="18 19">
    <name type="scientific">Caenorhabditis angaria</name>
    <dbReference type="NCBI Taxonomy" id="860376"/>
    <lineage>
        <taxon>Eukaryota</taxon>
        <taxon>Metazoa</taxon>
        <taxon>Ecdysozoa</taxon>
        <taxon>Nematoda</taxon>
        <taxon>Chromadorea</taxon>
        <taxon>Rhabditida</taxon>
        <taxon>Rhabditina</taxon>
        <taxon>Rhabditomorpha</taxon>
        <taxon>Rhabditoidea</taxon>
        <taxon>Rhabditidae</taxon>
        <taxon>Peloderinae</taxon>
        <taxon>Caenorhabditis</taxon>
    </lineage>
</organism>
<dbReference type="PANTHER" id="PTHR23163">
    <property type="entry name" value="RING FINGER PROTEIN-RELATED"/>
    <property type="match status" value="1"/>
</dbReference>
<dbReference type="PROSITE" id="PS50089">
    <property type="entry name" value="ZF_RING_2"/>
    <property type="match status" value="1"/>
</dbReference>
<dbReference type="Pfam" id="PF26052">
    <property type="entry name" value="BRE1B"/>
    <property type="match status" value="1"/>
</dbReference>